<dbReference type="PANTHER" id="PTHR46641">
    <property type="entry name" value="FMRFAMIDE RECEPTOR-RELATED"/>
    <property type="match status" value="1"/>
</dbReference>
<feature type="transmembrane region" description="Helical" evidence="5">
    <location>
        <begin position="215"/>
        <end position="240"/>
    </location>
</feature>
<feature type="domain" description="G-protein coupled receptors family 1 profile" evidence="6">
    <location>
        <begin position="59"/>
        <end position="333"/>
    </location>
</feature>
<dbReference type="Proteomes" id="UP001283361">
    <property type="component" value="Unassembled WGS sequence"/>
</dbReference>
<feature type="transmembrane region" description="Helical" evidence="5">
    <location>
        <begin position="272"/>
        <end position="293"/>
    </location>
</feature>
<comment type="caution">
    <text evidence="7">The sequence shown here is derived from an EMBL/GenBank/DDBJ whole genome shotgun (WGS) entry which is preliminary data.</text>
</comment>
<feature type="transmembrane region" description="Helical" evidence="5">
    <location>
        <begin position="127"/>
        <end position="149"/>
    </location>
</feature>
<evidence type="ECO:0000256" key="1">
    <source>
        <dbReference type="ARBA" id="ARBA00004370"/>
    </source>
</evidence>
<evidence type="ECO:0000256" key="4">
    <source>
        <dbReference type="ARBA" id="ARBA00023136"/>
    </source>
</evidence>
<dbReference type="PROSITE" id="PS50262">
    <property type="entry name" value="G_PROTEIN_RECEP_F1_2"/>
    <property type="match status" value="1"/>
</dbReference>
<dbReference type="AlphaFoldDB" id="A0AAE1B538"/>
<dbReference type="EMBL" id="JAWDGP010000593">
    <property type="protein sequence ID" value="KAK3799061.1"/>
    <property type="molecule type" value="Genomic_DNA"/>
</dbReference>
<dbReference type="InterPro" id="IPR052954">
    <property type="entry name" value="GPCR-Ligand_Int"/>
</dbReference>
<evidence type="ECO:0000313" key="7">
    <source>
        <dbReference type="EMBL" id="KAK3799061.1"/>
    </source>
</evidence>
<keyword evidence="8" id="KW-1185">Reference proteome</keyword>
<proteinExistence type="predicted"/>
<evidence type="ECO:0000256" key="2">
    <source>
        <dbReference type="ARBA" id="ARBA00022692"/>
    </source>
</evidence>
<sequence length="352" mass="40050">MSSYVDLYPHSDFPFIVPPLRDCLTIQAPCSMSLAPRNTTAYWHEVSDYFCFLALPVIMSLAVVMEIMSVMVLARQVRQSLDTYLMGLSLAAILLLTCTTLLALQHYMGPDPYLVHTQPYTASCRDWFWYSAIWLLVMMSFERVLTVSASRATTLCSANQAAVVVVMVFAVGLVSALPRFWEYQAAWLHDPATNRTALIAKKTASTATEEYNIMYFWYVKSVTLFVPFLMMISMSVTMGCRSRRSVLTKRYVAVKHSNGVALSRKIKEESALSTLLIMLMSLYMLCSAPAGVLDLVAHVVPNWLDPTSRTFASLYNIFTVVFFFQFDMHFIIYFCFNKQFRITLLTFFCCCC</sequence>
<keyword evidence="2 5" id="KW-0812">Transmembrane</keyword>
<name>A0AAE1B538_9GAST</name>
<dbReference type="Pfam" id="PF10324">
    <property type="entry name" value="7TM_GPCR_Srw"/>
    <property type="match status" value="1"/>
</dbReference>
<keyword evidence="4 5" id="KW-0472">Membrane</keyword>
<dbReference type="InterPro" id="IPR017452">
    <property type="entry name" value="GPCR_Rhodpsn_7TM"/>
</dbReference>
<evidence type="ECO:0000313" key="8">
    <source>
        <dbReference type="Proteomes" id="UP001283361"/>
    </source>
</evidence>
<keyword evidence="3 5" id="KW-1133">Transmembrane helix</keyword>
<accession>A0AAE1B538</accession>
<dbReference type="InterPro" id="IPR019427">
    <property type="entry name" value="7TM_GPCR_serpentine_rcpt_Srw"/>
</dbReference>
<feature type="transmembrane region" description="Helical" evidence="5">
    <location>
        <begin position="52"/>
        <end position="73"/>
    </location>
</feature>
<dbReference type="InterPro" id="IPR000276">
    <property type="entry name" value="GPCR_Rhodpsn"/>
</dbReference>
<feature type="transmembrane region" description="Helical" evidence="5">
    <location>
        <begin position="161"/>
        <end position="181"/>
    </location>
</feature>
<feature type="transmembrane region" description="Helical" evidence="5">
    <location>
        <begin position="85"/>
        <end position="107"/>
    </location>
</feature>
<dbReference type="PRINTS" id="PR00237">
    <property type="entry name" value="GPCRRHODOPSN"/>
</dbReference>
<reference evidence="7" key="1">
    <citation type="journal article" date="2023" name="G3 (Bethesda)">
        <title>A reference genome for the long-term kleptoplast-retaining sea slug Elysia crispata morphotype clarki.</title>
        <authorList>
            <person name="Eastman K.E."/>
            <person name="Pendleton A.L."/>
            <person name="Shaikh M.A."/>
            <person name="Suttiyut T."/>
            <person name="Ogas R."/>
            <person name="Tomko P."/>
            <person name="Gavelis G."/>
            <person name="Widhalm J.R."/>
            <person name="Wisecaver J.H."/>
        </authorList>
    </citation>
    <scope>NUCLEOTIDE SEQUENCE</scope>
    <source>
        <strain evidence="7">ECLA1</strain>
    </source>
</reference>
<dbReference type="SUPFAM" id="SSF81321">
    <property type="entry name" value="Family A G protein-coupled receptor-like"/>
    <property type="match status" value="1"/>
</dbReference>
<dbReference type="GO" id="GO:0008528">
    <property type="term" value="F:G protein-coupled peptide receptor activity"/>
    <property type="evidence" value="ECO:0007669"/>
    <property type="project" value="InterPro"/>
</dbReference>
<evidence type="ECO:0000256" key="3">
    <source>
        <dbReference type="ARBA" id="ARBA00022989"/>
    </source>
</evidence>
<feature type="transmembrane region" description="Helical" evidence="5">
    <location>
        <begin position="313"/>
        <end position="336"/>
    </location>
</feature>
<dbReference type="PANTHER" id="PTHR46641:SF2">
    <property type="entry name" value="FMRFAMIDE RECEPTOR"/>
    <property type="match status" value="1"/>
</dbReference>
<protein>
    <recommendedName>
        <fullName evidence="6">G-protein coupled receptors family 1 profile domain-containing protein</fullName>
    </recommendedName>
</protein>
<evidence type="ECO:0000259" key="6">
    <source>
        <dbReference type="PROSITE" id="PS50262"/>
    </source>
</evidence>
<dbReference type="Gene3D" id="1.20.1070.10">
    <property type="entry name" value="Rhodopsin 7-helix transmembrane proteins"/>
    <property type="match status" value="1"/>
</dbReference>
<organism evidence="7 8">
    <name type="scientific">Elysia crispata</name>
    <name type="common">lettuce slug</name>
    <dbReference type="NCBI Taxonomy" id="231223"/>
    <lineage>
        <taxon>Eukaryota</taxon>
        <taxon>Metazoa</taxon>
        <taxon>Spiralia</taxon>
        <taxon>Lophotrochozoa</taxon>
        <taxon>Mollusca</taxon>
        <taxon>Gastropoda</taxon>
        <taxon>Heterobranchia</taxon>
        <taxon>Euthyneura</taxon>
        <taxon>Panpulmonata</taxon>
        <taxon>Sacoglossa</taxon>
        <taxon>Placobranchoidea</taxon>
        <taxon>Plakobranchidae</taxon>
        <taxon>Elysia</taxon>
    </lineage>
</organism>
<dbReference type="GO" id="GO:0016020">
    <property type="term" value="C:membrane"/>
    <property type="evidence" value="ECO:0007669"/>
    <property type="project" value="UniProtKB-SubCell"/>
</dbReference>
<comment type="subcellular location">
    <subcellularLocation>
        <location evidence="1">Membrane</location>
    </subcellularLocation>
</comment>
<gene>
    <name evidence="7" type="ORF">RRG08_051344</name>
</gene>
<evidence type="ECO:0000256" key="5">
    <source>
        <dbReference type="SAM" id="Phobius"/>
    </source>
</evidence>